<dbReference type="Proteomes" id="UP000822688">
    <property type="component" value="Chromosome 8"/>
</dbReference>
<organism evidence="1 2">
    <name type="scientific">Ceratodon purpureus</name>
    <name type="common">Fire moss</name>
    <name type="synonym">Dicranum purpureum</name>
    <dbReference type="NCBI Taxonomy" id="3225"/>
    <lineage>
        <taxon>Eukaryota</taxon>
        <taxon>Viridiplantae</taxon>
        <taxon>Streptophyta</taxon>
        <taxon>Embryophyta</taxon>
        <taxon>Bryophyta</taxon>
        <taxon>Bryophytina</taxon>
        <taxon>Bryopsida</taxon>
        <taxon>Dicranidae</taxon>
        <taxon>Pseudoditrichales</taxon>
        <taxon>Ditrichaceae</taxon>
        <taxon>Ceratodon</taxon>
    </lineage>
</organism>
<evidence type="ECO:0000313" key="2">
    <source>
        <dbReference type="Proteomes" id="UP000822688"/>
    </source>
</evidence>
<reference evidence="1" key="1">
    <citation type="submission" date="2020-06" db="EMBL/GenBank/DDBJ databases">
        <title>WGS assembly of Ceratodon purpureus strain R40.</title>
        <authorList>
            <person name="Carey S.B."/>
            <person name="Jenkins J."/>
            <person name="Shu S."/>
            <person name="Lovell J.T."/>
            <person name="Sreedasyam A."/>
            <person name="Maumus F."/>
            <person name="Tiley G.P."/>
            <person name="Fernandez-Pozo N."/>
            <person name="Barry K."/>
            <person name="Chen C."/>
            <person name="Wang M."/>
            <person name="Lipzen A."/>
            <person name="Daum C."/>
            <person name="Saski C.A."/>
            <person name="Payton A.C."/>
            <person name="Mcbreen J.C."/>
            <person name="Conrad R.E."/>
            <person name="Kollar L.M."/>
            <person name="Olsson S."/>
            <person name="Huttunen S."/>
            <person name="Landis J.B."/>
            <person name="Wickett N.J."/>
            <person name="Johnson M.G."/>
            <person name="Rensing S.A."/>
            <person name="Grimwood J."/>
            <person name="Schmutz J."/>
            <person name="Mcdaniel S.F."/>
        </authorList>
    </citation>
    <scope>NUCLEOTIDE SEQUENCE</scope>
    <source>
        <strain evidence="1">R40</strain>
    </source>
</reference>
<protein>
    <submittedName>
        <fullName evidence="1">Uncharacterized protein</fullName>
    </submittedName>
</protein>
<comment type="caution">
    <text evidence="1">The sequence shown here is derived from an EMBL/GenBank/DDBJ whole genome shotgun (WGS) entry which is preliminary data.</text>
</comment>
<sequence length="67" mass="7863">MAEHNLCCYSCVMGCTPFTNRKDSRKWRWSLFMGSSRVTPKMHTRMHIGQHGWSELGPRITVDHRRG</sequence>
<proteinExistence type="predicted"/>
<name>A0A8T0H079_CERPU</name>
<dbReference type="EMBL" id="CM026429">
    <property type="protein sequence ID" value="KAG0564115.1"/>
    <property type="molecule type" value="Genomic_DNA"/>
</dbReference>
<accession>A0A8T0H079</accession>
<evidence type="ECO:0000313" key="1">
    <source>
        <dbReference type="EMBL" id="KAG0564115.1"/>
    </source>
</evidence>
<gene>
    <name evidence="1" type="ORF">KC19_8G084100</name>
</gene>
<dbReference type="AlphaFoldDB" id="A0A8T0H079"/>
<keyword evidence="2" id="KW-1185">Reference proteome</keyword>